<gene>
    <name evidence="2" type="ORF">GCM10017764_05970</name>
</gene>
<keyword evidence="3" id="KW-1185">Reference proteome</keyword>
<feature type="chain" id="PRO_5046377522" evidence="1">
    <location>
        <begin position="21"/>
        <end position="359"/>
    </location>
</feature>
<name>A0ABQ3HS11_9SPHI</name>
<evidence type="ECO:0000313" key="3">
    <source>
        <dbReference type="Proteomes" id="UP000620550"/>
    </source>
</evidence>
<organism evidence="2 3">
    <name type="scientific">Sphingobacterium griseoflavum</name>
    <dbReference type="NCBI Taxonomy" id="1474952"/>
    <lineage>
        <taxon>Bacteria</taxon>
        <taxon>Pseudomonadati</taxon>
        <taxon>Bacteroidota</taxon>
        <taxon>Sphingobacteriia</taxon>
        <taxon>Sphingobacteriales</taxon>
        <taxon>Sphingobacteriaceae</taxon>
        <taxon>Sphingobacterium</taxon>
    </lineage>
</organism>
<dbReference type="EMBL" id="BNAF01000002">
    <property type="protein sequence ID" value="GHE23629.1"/>
    <property type="molecule type" value="Genomic_DNA"/>
</dbReference>
<feature type="signal peptide" evidence="1">
    <location>
        <begin position="1"/>
        <end position="20"/>
    </location>
</feature>
<reference evidence="3" key="1">
    <citation type="journal article" date="2019" name="Int. J. Syst. Evol. Microbiol.">
        <title>The Global Catalogue of Microorganisms (GCM) 10K type strain sequencing project: providing services to taxonomists for standard genome sequencing and annotation.</title>
        <authorList>
            <consortium name="The Broad Institute Genomics Platform"/>
            <consortium name="The Broad Institute Genome Sequencing Center for Infectious Disease"/>
            <person name="Wu L."/>
            <person name="Ma J."/>
        </authorList>
    </citation>
    <scope>NUCLEOTIDE SEQUENCE [LARGE SCALE GENOMIC DNA]</scope>
    <source>
        <strain evidence="3">CGMCC 1.12966</strain>
    </source>
</reference>
<protein>
    <submittedName>
        <fullName evidence="2">Uncharacterized protein</fullName>
    </submittedName>
</protein>
<accession>A0ABQ3HS11</accession>
<evidence type="ECO:0000256" key="1">
    <source>
        <dbReference type="SAM" id="SignalP"/>
    </source>
</evidence>
<sequence length="359" mass="40379">MKNITLAGLLFLALSTCSLAQTISKKVFTWETSDDNGKTKLTVKGDVNIGDDDQHIESLSKNGSISFEQKSNKLEISAASDGTLIYRINRKEKNTLDANDEKLLKNALELMISRGMNAEARTKRIYAKKGTVGVLNELPKLHGDYARQKYLSTLLTLGISKSEMKSILESSGSYLSSDYYVAELLSDVMKNYLLEDATSKAYLNLVANMKSDYYQHATLQKLMKNELNSEQTASVVGIIKAMKSDYYQSEVYKDLLKQESFGGAAFNETLDLVFAMKSDYYKTEIIKNMIKRSLTEADWTRLIGYANKVGSDYYQSELLLNIAEKMPDNENLKKILFEAAKGIKSEHYYGKLMRKIAAS</sequence>
<comment type="caution">
    <text evidence="2">The sequence shown here is derived from an EMBL/GenBank/DDBJ whole genome shotgun (WGS) entry which is preliminary data.</text>
</comment>
<keyword evidence="1" id="KW-0732">Signal</keyword>
<dbReference type="RefSeq" id="WP_189625131.1">
    <property type="nucleotide sequence ID" value="NZ_BNAF01000002.1"/>
</dbReference>
<proteinExistence type="predicted"/>
<evidence type="ECO:0000313" key="2">
    <source>
        <dbReference type="EMBL" id="GHE23629.1"/>
    </source>
</evidence>
<dbReference type="Proteomes" id="UP000620550">
    <property type="component" value="Unassembled WGS sequence"/>
</dbReference>